<protein>
    <submittedName>
        <fullName evidence="1">Uncharacterized protein</fullName>
    </submittedName>
</protein>
<evidence type="ECO:0000313" key="1">
    <source>
        <dbReference type="EMBL" id="URD89678.1"/>
    </source>
</evidence>
<organism evidence="1 2">
    <name type="scientific">Musa troglodytarum</name>
    <name type="common">fe'i banana</name>
    <dbReference type="NCBI Taxonomy" id="320322"/>
    <lineage>
        <taxon>Eukaryota</taxon>
        <taxon>Viridiplantae</taxon>
        <taxon>Streptophyta</taxon>
        <taxon>Embryophyta</taxon>
        <taxon>Tracheophyta</taxon>
        <taxon>Spermatophyta</taxon>
        <taxon>Magnoliopsida</taxon>
        <taxon>Liliopsida</taxon>
        <taxon>Zingiberales</taxon>
        <taxon>Musaceae</taxon>
        <taxon>Musa</taxon>
    </lineage>
</organism>
<sequence length="41" mass="4756">MENCSYNVLQVRQLTNNIDFILDTVRLSTEVEVQVPSIIFN</sequence>
<reference evidence="1" key="1">
    <citation type="submission" date="2022-05" db="EMBL/GenBank/DDBJ databases">
        <title>The Musa troglodytarum L. genome provides insights into the mechanism of non-climacteric behaviour and enrichment of carotenoids.</title>
        <authorList>
            <person name="Wang J."/>
        </authorList>
    </citation>
    <scope>NUCLEOTIDE SEQUENCE</scope>
    <source>
        <tissue evidence="1">Leaf</tissue>
    </source>
</reference>
<accession>A0A9E7F676</accession>
<evidence type="ECO:0000313" key="2">
    <source>
        <dbReference type="Proteomes" id="UP001055439"/>
    </source>
</evidence>
<proteinExistence type="predicted"/>
<keyword evidence="2" id="KW-1185">Reference proteome</keyword>
<name>A0A9E7F676_9LILI</name>
<dbReference type="AlphaFoldDB" id="A0A9E7F676"/>
<dbReference type="EMBL" id="CP097504">
    <property type="protein sequence ID" value="URD89678.1"/>
    <property type="molecule type" value="Genomic_DNA"/>
</dbReference>
<gene>
    <name evidence="1" type="ORF">MUK42_26712</name>
</gene>
<dbReference type="Proteomes" id="UP001055439">
    <property type="component" value="Chromosome 2"/>
</dbReference>